<feature type="transmembrane region" description="Helical" evidence="1">
    <location>
        <begin position="184"/>
        <end position="207"/>
    </location>
</feature>
<dbReference type="EMBL" id="CP001683">
    <property type="protein sequence ID" value="ACU97661.1"/>
    <property type="molecule type" value="Genomic_DNA"/>
</dbReference>
<sequence length="376" mass="40088">MMGSIVNLVAGFAAIVGGSARLVWPRRRPSPATRYMCGGVIAAGLSAALSAPAVLAAAAHVEPHPNVTRLLVNCIGMVAAWCAHSLLIHLVVDDAARARAAVRLQAVVLLVVITAMAALFLSAEMTYRPDFLDAFADVPEVYGYLLLFSGYVGWSMVRFVQLMGRYAGLTDRRWLQVGMRTMQIGAGLGVAWAVHKVVASTAVFLVGSSYPGSAFLASALPATCVTLIAVGICIPVGAPAVADLLLRAKRHRQYRSLATLWTTLSPVITQVRPVPATGRTIHEKLSARVVDILDALLILAPYRDGVNSDHTDAEQEAASITTALTRWTAGSDPVLDTVPEPACTMDDLDGEVAWLRRIARAMRRRPMPASDSTATN</sequence>
<name>C7MUI5_SACVD</name>
<dbReference type="Proteomes" id="UP000000841">
    <property type="component" value="Chromosome"/>
</dbReference>
<keyword evidence="1" id="KW-0472">Membrane</keyword>
<dbReference type="NCBIfam" id="NF042915">
    <property type="entry name" value="MAB_1171c_fam"/>
    <property type="match status" value="1"/>
</dbReference>
<dbReference type="InterPro" id="IPR050039">
    <property type="entry name" value="MAB_1171c-like"/>
</dbReference>
<dbReference type="Pfam" id="PF20182">
    <property type="entry name" value="DUF6545"/>
    <property type="match status" value="1"/>
</dbReference>
<gene>
    <name evidence="3" type="ordered locus">Svir_26770</name>
</gene>
<dbReference type="STRING" id="471857.Svir_26770"/>
<evidence type="ECO:0000259" key="2">
    <source>
        <dbReference type="Pfam" id="PF20182"/>
    </source>
</evidence>
<feature type="transmembrane region" description="Helical" evidence="1">
    <location>
        <begin position="70"/>
        <end position="92"/>
    </location>
</feature>
<feature type="transmembrane region" description="Helical" evidence="1">
    <location>
        <begin position="219"/>
        <end position="246"/>
    </location>
</feature>
<feature type="transmembrane region" description="Helical" evidence="1">
    <location>
        <begin position="6"/>
        <end position="24"/>
    </location>
</feature>
<keyword evidence="1" id="KW-1133">Transmembrane helix</keyword>
<evidence type="ECO:0000313" key="3">
    <source>
        <dbReference type="EMBL" id="ACU97661.1"/>
    </source>
</evidence>
<reference evidence="3 4" key="1">
    <citation type="journal article" date="2009" name="Stand. Genomic Sci.">
        <title>Complete genome sequence of Saccharomonospora viridis type strain (P101).</title>
        <authorList>
            <person name="Pati A."/>
            <person name="Sikorski J."/>
            <person name="Nolan M."/>
            <person name="Lapidus A."/>
            <person name="Copeland A."/>
            <person name="Glavina Del Rio T."/>
            <person name="Lucas S."/>
            <person name="Chen F."/>
            <person name="Tice H."/>
            <person name="Pitluck S."/>
            <person name="Cheng J.F."/>
            <person name="Chertkov O."/>
            <person name="Brettin T."/>
            <person name="Han C."/>
            <person name="Detter J.C."/>
            <person name="Kuske C."/>
            <person name="Bruce D."/>
            <person name="Goodwin L."/>
            <person name="Chain P."/>
            <person name="D'haeseleer P."/>
            <person name="Chen A."/>
            <person name="Palaniappan K."/>
            <person name="Ivanova N."/>
            <person name="Mavromatis K."/>
            <person name="Mikhailova N."/>
            <person name="Rohde M."/>
            <person name="Tindall B.J."/>
            <person name="Goker M."/>
            <person name="Bristow J."/>
            <person name="Eisen J.A."/>
            <person name="Markowitz V."/>
            <person name="Hugenholtz P."/>
            <person name="Kyrpides N.C."/>
            <person name="Klenk H.P."/>
        </authorList>
    </citation>
    <scope>NUCLEOTIDE SEQUENCE [LARGE SCALE GENOMIC DNA]</scope>
    <source>
        <strain evidence="4">ATCC 15386 / DSM 43017 / JCM 3036 / NBRC 12207 / P101</strain>
    </source>
</reference>
<evidence type="ECO:0000313" key="4">
    <source>
        <dbReference type="Proteomes" id="UP000000841"/>
    </source>
</evidence>
<dbReference type="HOGENOM" id="CLU_719411_0_0_11"/>
<keyword evidence="1" id="KW-0812">Transmembrane</keyword>
<dbReference type="AlphaFoldDB" id="C7MUI5"/>
<accession>C7MUI5</accession>
<feature type="domain" description="DUF6545" evidence="2">
    <location>
        <begin position="249"/>
        <end position="363"/>
    </location>
</feature>
<dbReference type="InterPro" id="IPR046675">
    <property type="entry name" value="DUF6545"/>
</dbReference>
<feature type="transmembrane region" description="Helical" evidence="1">
    <location>
        <begin position="36"/>
        <end position="58"/>
    </location>
</feature>
<protein>
    <recommendedName>
        <fullName evidence="2">DUF6545 domain-containing protein</fullName>
    </recommendedName>
</protein>
<feature type="transmembrane region" description="Helical" evidence="1">
    <location>
        <begin position="141"/>
        <end position="163"/>
    </location>
</feature>
<organism evidence="3 4">
    <name type="scientific">Saccharomonospora viridis (strain ATCC 15386 / DSM 43017 / JCM 3036 / CCUG 5913 / NBRC 12207 / NCIMB 9602 / P101)</name>
    <name type="common">Thermoactinomyces viridis</name>
    <dbReference type="NCBI Taxonomy" id="471857"/>
    <lineage>
        <taxon>Bacteria</taxon>
        <taxon>Bacillati</taxon>
        <taxon>Actinomycetota</taxon>
        <taxon>Actinomycetes</taxon>
        <taxon>Pseudonocardiales</taxon>
        <taxon>Pseudonocardiaceae</taxon>
        <taxon>Saccharomonospora</taxon>
    </lineage>
</organism>
<feature type="transmembrane region" description="Helical" evidence="1">
    <location>
        <begin position="104"/>
        <end position="121"/>
    </location>
</feature>
<proteinExistence type="predicted"/>
<dbReference type="KEGG" id="svi:Svir_26770"/>
<keyword evidence="4" id="KW-1185">Reference proteome</keyword>
<evidence type="ECO:0000256" key="1">
    <source>
        <dbReference type="SAM" id="Phobius"/>
    </source>
</evidence>